<comment type="caution">
    <text evidence="1">The sequence shown here is derived from an EMBL/GenBank/DDBJ whole genome shotgun (WGS) entry which is preliminary data.</text>
</comment>
<reference evidence="1 2" key="1">
    <citation type="journal article" date="2019" name="Microorganisms">
        <title>Paenibacillus lutrae sp. nov., A Chitinolytic Species Isolated from A River Otter in Castril Natural Park, Granada, Spain.</title>
        <authorList>
            <person name="Rodriguez M."/>
            <person name="Reina J.C."/>
            <person name="Bejar V."/>
            <person name="Llamas I."/>
        </authorList>
    </citation>
    <scope>NUCLEOTIDE SEQUENCE [LARGE SCALE GENOMIC DNA]</scope>
    <source>
        <strain evidence="1 2">N10</strain>
    </source>
</reference>
<gene>
    <name evidence="1" type="ORF">EDM21_21980</name>
</gene>
<dbReference type="OrthoDB" id="2886653at2"/>
<proteinExistence type="predicted"/>
<name>A0A7X3K1E0_9BACL</name>
<accession>A0A7X3K1E0</accession>
<keyword evidence="2" id="KW-1185">Reference proteome</keyword>
<dbReference type="RefSeq" id="WP_068777583.1">
    <property type="nucleotide sequence ID" value="NZ_RHLK01000019.1"/>
</dbReference>
<evidence type="ECO:0000313" key="2">
    <source>
        <dbReference type="Proteomes" id="UP000490800"/>
    </source>
</evidence>
<dbReference type="AlphaFoldDB" id="A0A7X3K1E0"/>
<dbReference type="Proteomes" id="UP000490800">
    <property type="component" value="Unassembled WGS sequence"/>
</dbReference>
<protein>
    <submittedName>
        <fullName evidence="1">Inhibitor of sigma-G Gin</fullName>
    </submittedName>
</protein>
<organism evidence="1 2">
    <name type="scientific">Paenibacillus lutrae</name>
    <dbReference type="NCBI Taxonomy" id="2078573"/>
    <lineage>
        <taxon>Bacteria</taxon>
        <taxon>Bacillati</taxon>
        <taxon>Bacillota</taxon>
        <taxon>Bacilli</taxon>
        <taxon>Bacillales</taxon>
        <taxon>Paenibacillaceae</taxon>
        <taxon>Paenibacillus</taxon>
    </lineage>
</organism>
<dbReference type="InterPro" id="IPR019700">
    <property type="entry name" value="Sigma-G_inhibitor_Gin"/>
</dbReference>
<sequence>MEESVQPKCIVCGETKQEGIQIVSEFICEACESEIVHTDVLDVKYSFFIRQLKQIFYKKNA</sequence>
<dbReference type="EMBL" id="RHLK01000019">
    <property type="protein sequence ID" value="MVP02153.1"/>
    <property type="molecule type" value="Genomic_DNA"/>
</dbReference>
<evidence type="ECO:0000313" key="1">
    <source>
        <dbReference type="EMBL" id="MVP02153.1"/>
    </source>
</evidence>
<dbReference type="Pfam" id="PF10764">
    <property type="entry name" value="Gin"/>
    <property type="match status" value="1"/>
</dbReference>